<dbReference type="RefSeq" id="YP_009448278.1">
    <property type="nucleotide sequence ID" value="NC_036594.1"/>
</dbReference>
<protein>
    <submittedName>
        <fullName evidence="1">Uncharacterized protein</fullName>
    </submittedName>
</protein>
<organism evidence="1">
    <name type="scientific">Orpheovirus IHUMI-LCC2</name>
    <dbReference type="NCBI Taxonomy" id="2023057"/>
    <lineage>
        <taxon>Viruses</taxon>
        <taxon>Varidnaviria</taxon>
        <taxon>Bamfordvirae</taxon>
        <taxon>Nucleocytoviricota</taxon>
        <taxon>Megaviricetes</taxon>
        <taxon>Pimascovirales</taxon>
        <taxon>Ocovirineae</taxon>
        <taxon>Orpheoviridae</taxon>
        <taxon>Alphaorpheovirus</taxon>
        <taxon>Alphaorpheovirus massiliense</taxon>
    </lineage>
</organism>
<accession>A0A2I2L370</accession>
<sequence length="146" mass="16872">MENINFNITKAEEIVNNLKDGKYQAKYMSDPCSWGIVIPVASLYNSKFSLDTISMLISKENNVFFLNAKRLRGLLNDNIDDCIVLGYNNSSGYEDKFLISYHPCKNGKGDTNYRGYEHISYKSMFNIIYLLISYNVQFKLKAQYID</sequence>
<dbReference type="EMBL" id="LT906555">
    <property type="protein sequence ID" value="SNW61976.1"/>
    <property type="molecule type" value="Genomic_DNA"/>
</dbReference>
<dbReference type="GeneID" id="35382529"/>
<reference evidence="1" key="1">
    <citation type="submission" date="2017-08" db="EMBL/GenBank/DDBJ databases">
        <authorList>
            <consortium name="Urmite Genomes"/>
        </authorList>
    </citation>
    <scope>NUCLEOTIDE SEQUENCE [LARGE SCALE GENOMIC DNA]</scope>
    <source>
        <strain evidence="1">IHUMI-LCC2</strain>
    </source>
</reference>
<evidence type="ECO:0000313" key="2">
    <source>
        <dbReference type="Proteomes" id="UP000236316"/>
    </source>
</evidence>
<dbReference type="KEGG" id="vg:35382529"/>
<evidence type="ECO:0000313" key="1">
    <source>
        <dbReference type="EMBL" id="SNW61976.1"/>
    </source>
</evidence>
<name>A0A2I2L370_9VIRU</name>
<dbReference type="Proteomes" id="UP000236316">
    <property type="component" value="Segment"/>
</dbReference>
<proteinExistence type="predicted"/>
<keyword evidence="2" id="KW-1185">Reference proteome</keyword>
<gene>
    <name evidence="1" type="ORF">ORPV_72</name>
</gene>